<sequence>MQLWISQPSRQRSYGKNGLTKLKQSSSPIVDISADYRTHPRDHTTPPQESKWAHQTLRDLTPNGETTTPLNPHGPSAPLGPNQRLGGGTAARESY</sequence>
<dbReference type="KEGG" id="mgg:MPLG2_2988"/>
<name>A0A2N9JKD9_9ACTN</name>
<accession>A0A2N9JKD9</accession>
<reference evidence="2 3" key="1">
    <citation type="submission" date="2018-02" db="EMBL/GenBank/DDBJ databases">
        <authorList>
            <person name="Cohen D.B."/>
            <person name="Kent A.D."/>
        </authorList>
    </citation>
    <scope>NUCLEOTIDE SEQUENCE [LARGE SCALE GENOMIC DNA]</scope>
    <source>
        <strain evidence="2">1</strain>
    </source>
</reference>
<evidence type="ECO:0000256" key="1">
    <source>
        <dbReference type="SAM" id="MobiDB-lite"/>
    </source>
</evidence>
<keyword evidence="3" id="KW-1185">Reference proteome</keyword>
<gene>
    <name evidence="2" type="ORF">MPLG2_2988</name>
</gene>
<proteinExistence type="predicted"/>
<dbReference type="EMBL" id="LT985188">
    <property type="protein sequence ID" value="SPD88018.1"/>
    <property type="molecule type" value="Genomic_DNA"/>
</dbReference>
<dbReference type="AlphaFoldDB" id="A0A2N9JKD9"/>
<evidence type="ECO:0000313" key="2">
    <source>
        <dbReference type="EMBL" id="SPD88018.1"/>
    </source>
</evidence>
<dbReference type="Proteomes" id="UP000238164">
    <property type="component" value="Chromosome 1"/>
</dbReference>
<organism evidence="2 3">
    <name type="scientific">Micropruina glycogenica</name>
    <dbReference type="NCBI Taxonomy" id="75385"/>
    <lineage>
        <taxon>Bacteria</taxon>
        <taxon>Bacillati</taxon>
        <taxon>Actinomycetota</taxon>
        <taxon>Actinomycetes</taxon>
        <taxon>Propionibacteriales</taxon>
        <taxon>Nocardioidaceae</taxon>
        <taxon>Micropruina</taxon>
    </lineage>
</organism>
<protein>
    <submittedName>
        <fullName evidence="2">Uncharacterized protein</fullName>
    </submittedName>
</protein>
<feature type="compositionally biased region" description="Basic and acidic residues" evidence="1">
    <location>
        <begin position="34"/>
        <end position="44"/>
    </location>
</feature>
<evidence type="ECO:0000313" key="3">
    <source>
        <dbReference type="Proteomes" id="UP000238164"/>
    </source>
</evidence>
<feature type="region of interest" description="Disordered" evidence="1">
    <location>
        <begin position="1"/>
        <end position="95"/>
    </location>
</feature>
<feature type="compositionally biased region" description="Polar residues" evidence="1">
    <location>
        <begin position="1"/>
        <end position="14"/>
    </location>
</feature>